<dbReference type="InterPro" id="IPR008979">
    <property type="entry name" value="Galactose-bd-like_sf"/>
</dbReference>
<dbReference type="EMBL" id="JABZRA010000218">
    <property type="protein sequence ID" value="MBF1273680.1"/>
    <property type="molecule type" value="Genomic_DNA"/>
</dbReference>
<feature type="compositionally biased region" description="Low complexity" evidence="1">
    <location>
        <begin position="111"/>
        <end position="134"/>
    </location>
</feature>
<feature type="signal peptide" evidence="2">
    <location>
        <begin position="1"/>
        <end position="24"/>
    </location>
</feature>
<feature type="chain" id="PRO_5037688029" description="Cell wall binding repeat-containing protein" evidence="2">
    <location>
        <begin position="25"/>
        <end position="263"/>
    </location>
</feature>
<name>A0A930DMQ1_9FIRM</name>
<sequence length="263" mass="29286">MRRQDVKKTMKVLAATMLCTGAFALTSFAGSWVNDANGWWYNYGNGNWPSSSWQWIDGNNDGIAECYYFDRMGYCMMNATTLDGYQVNGSGAWVENGVVQTRNMGSGQAGNGAQNTSQSSSQNNDQSGGKSSKQGGLTLFNANSLLNYNVEREDSLVSNRENKSYTKCFKFWPGEYIEFDNSAGYTHLKATVFPAKGSWNESDRILLQVLSGEDEEFYVTQDIYYDTKAFDIDVDISGYEKVRIKAISVNNAAYVGLANARFE</sequence>
<dbReference type="SUPFAM" id="SSF69360">
    <property type="entry name" value="Cell wall binding repeat"/>
    <property type="match status" value="1"/>
</dbReference>
<comment type="caution">
    <text evidence="3">The sequence shown here is derived from an EMBL/GenBank/DDBJ whole genome shotgun (WGS) entry which is preliminary data.</text>
</comment>
<evidence type="ECO:0000256" key="1">
    <source>
        <dbReference type="SAM" id="MobiDB-lite"/>
    </source>
</evidence>
<evidence type="ECO:0008006" key="5">
    <source>
        <dbReference type="Google" id="ProtNLM"/>
    </source>
</evidence>
<protein>
    <recommendedName>
        <fullName evidence="5">Cell wall binding repeat-containing protein</fullName>
    </recommendedName>
</protein>
<evidence type="ECO:0000313" key="4">
    <source>
        <dbReference type="Proteomes" id="UP000775770"/>
    </source>
</evidence>
<proteinExistence type="predicted"/>
<dbReference type="SUPFAM" id="SSF49785">
    <property type="entry name" value="Galactose-binding domain-like"/>
    <property type="match status" value="1"/>
</dbReference>
<feature type="region of interest" description="Disordered" evidence="1">
    <location>
        <begin position="104"/>
        <end position="134"/>
    </location>
</feature>
<keyword evidence="2" id="KW-0732">Signal</keyword>
<gene>
    <name evidence="3" type="ORF">HXM90_09780</name>
</gene>
<accession>A0A930DMQ1</accession>
<organism evidence="3 4">
    <name type="scientific">Oribacterium sinus</name>
    <dbReference type="NCBI Taxonomy" id="237576"/>
    <lineage>
        <taxon>Bacteria</taxon>
        <taxon>Bacillati</taxon>
        <taxon>Bacillota</taxon>
        <taxon>Clostridia</taxon>
        <taxon>Lachnospirales</taxon>
        <taxon>Lachnospiraceae</taxon>
        <taxon>Oribacterium</taxon>
    </lineage>
</organism>
<dbReference type="Gene3D" id="2.60.120.1060">
    <property type="entry name" value="NPCBM/NEW2 domain"/>
    <property type="match status" value="1"/>
</dbReference>
<evidence type="ECO:0000256" key="2">
    <source>
        <dbReference type="SAM" id="SignalP"/>
    </source>
</evidence>
<dbReference type="Proteomes" id="UP000775770">
    <property type="component" value="Unassembled WGS sequence"/>
</dbReference>
<dbReference type="AlphaFoldDB" id="A0A930DMQ1"/>
<dbReference type="Gene3D" id="2.10.270.10">
    <property type="entry name" value="Cholin Binding"/>
    <property type="match status" value="1"/>
</dbReference>
<reference evidence="3" key="1">
    <citation type="submission" date="2020-04" db="EMBL/GenBank/DDBJ databases">
        <title>Deep metagenomics examines the oral microbiome during advanced dental caries in children, revealing novel taxa and co-occurrences with host molecules.</title>
        <authorList>
            <person name="Baker J.L."/>
            <person name="Morton J.T."/>
            <person name="Dinis M."/>
            <person name="Alvarez R."/>
            <person name="Tran N.C."/>
            <person name="Knight R."/>
            <person name="Edlund A."/>
        </authorList>
    </citation>
    <scope>NUCLEOTIDE SEQUENCE</scope>
    <source>
        <strain evidence="3">JCVI_38_bin.19</strain>
    </source>
</reference>
<evidence type="ECO:0000313" key="3">
    <source>
        <dbReference type="EMBL" id="MBF1273680.1"/>
    </source>
</evidence>
<dbReference type="InterPro" id="IPR038637">
    <property type="entry name" value="NPCBM_sf"/>
</dbReference>